<dbReference type="Gramene" id="TKV91238">
    <property type="protein sequence ID" value="TKV91238"/>
    <property type="gene ID" value="SEVIR_9G081925v2"/>
</dbReference>
<protein>
    <submittedName>
        <fullName evidence="2">Uncharacterized protein</fullName>
    </submittedName>
</protein>
<reference evidence="2" key="1">
    <citation type="submission" date="2019-03" db="EMBL/GenBank/DDBJ databases">
        <title>WGS assembly of Setaria viridis.</title>
        <authorList>
            <person name="Huang P."/>
            <person name="Jenkins J."/>
            <person name="Grimwood J."/>
            <person name="Barry K."/>
            <person name="Healey A."/>
            <person name="Mamidi S."/>
            <person name="Sreedasyam A."/>
            <person name="Shu S."/>
            <person name="Feldman M."/>
            <person name="Wu J."/>
            <person name="Yu Y."/>
            <person name="Chen C."/>
            <person name="Johnson J."/>
            <person name="Rokhsar D."/>
            <person name="Baxter I."/>
            <person name="Schmutz J."/>
            <person name="Brutnell T."/>
            <person name="Kellogg E."/>
        </authorList>
    </citation>
    <scope>NUCLEOTIDE SEQUENCE [LARGE SCALE GENOMIC DNA]</scope>
</reference>
<organism evidence="2 3">
    <name type="scientific">Setaria viridis</name>
    <name type="common">Green bristlegrass</name>
    <name type="synonym">Setaria italica subsp. viridis</name>
    <dbReference type="NCBI Taxonomy" id="4556"/>
    <lineage>
        <taxon>Eukaryota</taxon>
        <taxon>Viridiplantae</taxon>
        <taxon>Streptophyta</taxon>
        <taxon>Embryophyta</taxon>
        <taxon>Tracheophyta</taxon>
        <taxon>Spermatophyta</taxon>
        <taxon>Magnoliopsida</taxon>
        <taxon>Liliopsida</taxon>
        <taxon>Poales</taxon>
        <taxon>Poaceae</taxon>
        <taxon>PACMAD clade</taxon>
        <taxon>Panicoideae</taxon>
        <taxon>Panicodae</taxon>
        <taxon>Paniceae</taxon>
        <taxon>Cenchrinae</taxon>
        <taxon>Setaria</taxon>
    </lineage>
</organism>
<evidence type="ECO:0000256" key="1">
    <source>
        <dbReference type="SAM" id="MobiDB-lite"/>
    </source>
</evidence>
<accession>A0A4U6STA1</accession>
<evidence type="ECO:0000313" key="2">
    <source>
        <dbReference type="EMBL" id="TKV91238.1"/>
    </source>
</evidence>
<sequence length="198" mass="21653">MDVDRLSTRGRKFGAARMQSASGAHPSARPPRVSRFKSNGSNRASGPAARLRRGSAPGYDKARVNGSSDTDGLLNTILPLCLSYSSQTLNSSTPLLPNCPSANIWYQFPRSLGLLCVRSIIPSVEPANGFGLDIEFVTRTQKPVIPVHAGLICGDLGRSGVVVKPRALYSSSTQSRSNGSKHKVDFWMRWRRSLRRWI</sequence>
<keyword evidence="3" id="KW-1185">Reference proteome</keyword>
<proteinExistence type="predicted"/>
<dbReference type="AlphaFoldDB" id="A0A4U6STA1"/>
<dbReference type="Proteomes" id="UP000298652">
    <property type="component" value="Chromosome 9"/>
</dbReference>
<gene>
    <name evidence="2" type="ORF">SEVIR_9G081925v2</name>
</gene>
<dbReference type="EMBL" id="CM016560">
    <property type="protein sequence ID" value="TKV91238.1"/>
    <property type="molecule type" value="Genomic_DNA"/>
</dbReference>
<evidence type="ECO:0000313" key="3">
    <source>
        <dbReference type="Proteomes" id="UP000298652"/>
    </source>
</evidence>
<feature type="region of interest" description="Disordered" evidence="1">
    <location>
        <begin position="1"/>
        <end position="65"/>
    </location>
</feature>
<name>A0A4U6STA1_SETVI</name>